<dbReference type="AlphaFoldDB" id="G4TJU2"/>
<dbReference type="InParanoid" id="G4TJU2"/>
<protein>
    <recommendedName>
        <fullName evidence="4">Protein FRA10AC1</fullName>
    </recommendedName>
</protein>
<dbReference type="Proteomes" id="UP000007148">
    <property type="component" value="Unassembled WGS sequence"/>
</dbReference>
<dbReference type="EMBL" id="CAFZ01000126">
    <property type="protein sequence ID" value="CCA71591.1"/>
    <property type="molecule type" value="Genomic_DNA"/>
</dbReference>
<dbReference type="OMA" id="CANTRCK"/>
<feature type="region of interest" description="Disordered" evidence="1">
    <location>
        <begin position="165"/>
        <end position="250"/>
    </location>
</feature>
<dbReference type="eggNOG" id="KOG1297">
    <property type="taxonomic scope" value="Eukaryota"/>
</dbReference>
<evidence type="ECO:0000313" key="3">
    <source>
        <dbReference type="Proteomes" id="UP000007148"/>
    </source>
</evidence>
<dbReference type="OrthoDB" id="197967at2759"/>
<gene>
    <name evidence="2" type="ORF">PIIN_05528</name>
</gene>
<organism evidence="2 3">
    <name type="scientific">Serendipita indica (strain DSM 11827)</name>
    <name type="common">Root endophyte fungus</name>
    <name type="synonym">Piriformospora indica</name>
    <dbReference type="NCBI Taxonomy" id="1109443"/>
    <lineage>
        <taxon>Eukaryota</taxon>
        <taxon>Fungi</taxon>
        <taxon>Dikarya</taxon>
        <taxon>Basidiomycota</taxon>
        <taxon>Agaricomycotina</taxon>
        <taxon>Agaricomycetes</taxon>
        <taxon>Sebacinales</taxon>
        <taxon>Serendipitaceae</taxon>
        <taxon>Serendipita</taxon>
    </lineage>
</organism>
<accession>G4TJU2</accession>
<feature type="region of interest" description="Disordered" evidence="1">
    <location>
        <begin position="96"/>
        <end position="125"/>
    </location>
</feature>
<name>G4TJU2_SERID</name>
<sequence>MTSVKPRPSDALAREGPSEFEILKRNHKFLREDEQDVETAGSKSWDEALARKFYSNLWKEYALCDLKHYKSGNFALRWRTEDEVVEGIGETSCANTRCKHHAPKDSRKDFGRQSAKASSSSRHKEKALHTLELPFGYVEDGALKSALVKVVLCDRCVKKIMWKRRQERDGVKQAENDEESDSGHSRVSEGRLGKREGSSSRQSGHRRYTEEERSRSSGDRRKHRERSAHRPRTSRSRSPERSKRKRNREE</sequence>
<reference evidence="2 3" key="1">
    <citation type="journal article" date="2011" name="PLoS Pathog.">
        <title>Endophytic Life Strategies Decoded by Genome and Transcriptome Analyses of the Mutualistic Root Symbiont Piriformospora indica.</title>
        <authorList>
            <person name="Zuccaro A."/>
            <person name="Lahrmann U."/>
            <person name="Guldener U."/>
            <person name="Langen G."/>
            <person name="Pfiffi S."/>
            <person name="Biedenkopf D."/>
            <person name="Wong P."/>
            <person name="Samans B."/>
            <person name="Grimm C."/>
            <person name="Basiewicz M."/>
            <person name="Murat C."/>
            <person name="Martin F."/>
            <person name="Kogel K.H."/>
        </authorList>
    </citation>
    <scope>NUCLEOTIDE SEQUENCE [LARGE SCALE GENOMIC DNA]</scope>
    <source>
        <strain evidence="2 3">DSM 11827</strain>
    </source>
</reference>
<feature type="compositionally biased region" description="Basic and acidic residues" evidence="1">
    <location>
        <begin position="207"/>
        <end position="219"/>
    </location>
</feature>
<feature type="compositionally biased region" description="Basic and acidic residues" evidence="1">
    <location>
        <begin position="237"/>
        <end position="250"/>
    </location>
</feature>
<dbReference type="InterPro" id="IPR019129">
    <property type="entry name" value="Folate-sensitive_fs_Fra10Ac1"/>
</dbReference>
<dbReference type="Pfam" id="PF09725">
    <property type="entry name" value="Fra10Ac1"/>
    <property type="match status" value="1"/>
</dbReference>
<comment type="caution">
    <text evidence="2">The sequence shown here is derived from an EMBL/GenBank/DDBJ whole genome shotgun (WGS) entry which is preliminary data.</text>
</comment>
<feature type="compositionally biased region" description="Basic and acidic residues" evidence="1">
    <location>
        <begin position="165"/>
        <end position="198"/>
    </location>
</feature>
<keyword evidence="3" id="KW-1185">Reference proteome</keyword>
<evidence type="ECO:0008006" key="4">
    <source>
        <dbReference type="Google" id="ProtNLM"/>
    </source>
</evidence>
<dbReference type="STRING" id="1109443.G4TJU2"/>
<proteinExistence type="predicted"/>
<evidence type="ECO:0000256" key="1">
    <source>
        <dbReference type="SAM" id="MobiDB-lite"/>
    </source>
</evidence>
<evidence type="ECO:0000313" key="2">
    <source>
        <dbReference type="EMBL" id="CCA71591.1"/>
    </source>
</evidence>
<feature type="compositionally biased region" description="Basic residues" evidence="1">
    <location>
        <begin position="220"/>
        <end position="235"/>
    </location>
</feature>
<dbReference type="HOGENOM" id="CLU_061714_2_1_1"/>